<dbReference type="Gene3D" id="1.10.340.30">
    <property type="entry name" value="Hypothetical protein, domain 2"/>
    <property type="match status" value="1"/>
</dbReference>
<evidence type="ECO:0000313" key="11">
    <source>
        <dbReference type="Proteomes" id="UP000294814"/>
    </source>
</evidence>
<dbReference type="AlphaFoldDB" id="A0A4V2Z9S4"/>
<keyword evidence="4 9" id="KW-0862">Zinc</keyword>
<sequence>MEDKIRCGWCSSSDLYKKYHDEEWGVPVYEDQKLFEFLILETFQAGLSWITILKKRENFQLAFDDFDYKKVALYTEDKIQELLQDAGIIRNQLKIRAAISNAVAFMKVQEEFGSFSKYIWEFTDGKPIQNNRQSLKEVPATTPLSDAISKDLKKRGFKFVGSTVVYAHMQATGMVDDHVADCWKKSNFLKVNNKTSPKSFIFF</sequence>
<feature type="binding site" evidence="9">
    <location>
        <position position="178"/>
    </location>
    <ligand>
        <name>Zn(2+)</name>
        <dbReference type="ChEBI" id="CHEBI:29105"/>
    </ligand>
</feature>
<dbReference type="EC" id="3.2.2.20" evidence="8"/>
<dbReference type="InterPro" id="IPR052891">
    <property type="entry name" value="DNA-3mA_glycosylase"/>
</dbReference>
<dbReference type="NCBIfam" id="TIGR00624">
    <property type="entry name" value="tag"/>
    <property type="match status" value="1"/>
</dbReference>
<dbReference type="PANTHER" id="PTHR30037:SF4">
    <property type="entry name" value="DNA-3-METHYLADENINE GLYCOSYLASE I"/>
    <property type="match status" value="1"/>
</dbReference>
<dbReference type="Pfam" id="PF03352">
    <property type="entry name" value="Adenine_glyco"/>
    <property type="match status" value="1"/>
</dbReference>
<evidence type="ECO:0000256" key="3">
    <source>
        <dbReference type="ARBA" id="ARBA00022801"/>
    </source>
</evidence>
<gene>
    <name evidence="10" type="ORF">E0I26_02645</name>
</gene>
<keyword evidence="1 9" id="KW-0479">Metal-binding</keyword>
<evidence type="ECO:0000256" key="8">
    <source>
        <dbReference type="ARBA" id="ARBA00066766"/>
    </source>
</evidence>
<keyword evidence="5" id="KW-0234">DNA repair</keyword>
<feature type="binding site" evidence="9">
    <location>
        <position position="20"/>
    </location>
    <ligand>
        <name>Zn(2+)</name>
        <dbReference type="ChEBI" id="CHEBI:29105"/>
    </ligand>
</feature>
<evidence type="ECO:0000256" key="5">
    <source>
        <dbReference type="ARBA" id="ARBA00023204"/>
    </source>
</evidence>
<dbReference type="Proteomes" id="UP000294814">
    <property type="component" value="Unassembled WGS sequence"/>
</dbReference>
<dbReference type="GO" id="GO:0046872">
    <property type="term" value="F:metal ion binding"/>
    <property type="evidence" value="ECO:0007669"/>
    <property type="project" value="UniProtKB-KW"/>
</dbReference>
<keyword evidence="11" id="KW-1185">Reference proteome</keyword>
<reference evidence="10 11" key="1">
    <citation type="submission" date="2019-03" db="EMBL/GenBank/DDBJ databases">
        <title>Novel species of Flavobacterium.</title>
        <authorList>
            <person name="Liu Q."/>
            <person name="Xin Y.-H."/>
        </authorList>
    </citation>
    <scope>NUCLEOTIDE SEQUENCE [LARGE SCALE GENOMIC DNA]</scope>
    <source>
        <strain evidence="10 11">LB3P52</strain>
    </source>
</reference>
<evidence type="ECO:0000256" key="2">
    <source>
        <dbReference type="ARBA" id="ARBA00022763"/>
    </source>
</evidence>
<comment type="function">
    <text evidence="7">Hydrolysis of the deoxyribose N-glycosidic bond to excise 3-methyladenine from the damaged DNA polymer formed by alkylation lesions.</text>
</comment>
<name>A0A4V2Z9S4_9FLAO</name>
<feature type="binding site" evidence="9">
    <location>
        <position position="182"/>
    </location>
    <ligand>
        <name>Zn(2+)</name>
        <dbReference type="ChEBI" id="CHEBI:29105"/>
    </ligand>
</feature>
<accession>A0A4V2Z9S4</accession>
<dbReference type="InterPro" id="IPR005019">
    <property type="entry name" value="Adenine_glyco"/>
</dbReference>
<dbReference type="RefSeq" id="WP_131914941.1">
    <property type="nucleotide sequence ID" value="NZ_SMLG01000001.1"/>
</dbReference>
<organism evidence="10 11">
    <name type="scientific">Flavobacterium rhamnosiphilum</name>
    <dbReference type="NCBI Taxonomy" id="2541724"/>
    <lineage>
        <taxon>Bacteria</taxon>
        <taxon>Pseudomonadati</taxon>
        <taxon>Bacteroidota</taxon>
        <taxon>Flavobacteriia</taxon>
        <taxon>Flavobacteriales</taxon>
        <taxon>Flavobacteriaceae</taxon>
        <taxon>Flavobacterium</taxon>
    </lineage>
</organism>
<dbReference type="GO" id="GO:0008725">
    <property type="term" value="F:DNA-3-methyladenine glycosylase activity"/>
    <property type="evidence" value="ECO:0007669"/>
    <property type="project" value="UniProtKB-EC"/>
</dbReference>
<proteinExistence type="predicted"/>
<evidence type="ECO:0000256" key="1">
    <source>
        <dbReference type="ARBA" id="ARBA00022723"/>
    </source>
</evidence>
<dbReference type="InterPro" id="IPR004597">
    <property type="entry name" value="Tag"/>
</dbReference>
<dbReference type="OrthoDB" id="9807664at2"/>
<dbReference type="InterPro" id="IPR011257">
    <property type="entry name" value="DNA_glycosylase"/>
</dbReference>
<evidence type="ECO:0000256" key="9">
    <source>
        <dbReference type="PIRSR" id="PIRSR604597-1"/>
    </source>
</evidence>
<evidence type="ECO:0000313" key="10">
    <source>
        <dbReference type="EMBL" id="TDE47004.1"/>
    </source>
</evidence>
<keyword evidence="3" id="KW-0378">Hydrolase</keyword>
<evidence type="ECO:0000256" key="7">
    <source>
        <dbReference type="ARBA" id="ARBA00057608"/>
    </source>
</evidence>
<dbReference type="GO" id="GO:0006284">
    <property type="term" value="P:base-excision repair"/>
    <property type="evidence" value="ECO:0007669"/>
    <property type="project" value="InterPro"/>
</dbReference>
<keyword evidence="2" id="KW-0227">DNA damage</keyword>
<comment type="catalytic activity">
    <reaction evidence="6">
        <text>Hydrolysis of alkylated DNA, releasing 3-methyladenine.</text>
        <dbReference type="EC" id="3.2.2.20"/>
    </reaction>
</comment>
<dbReference type="EMBL" id="SMLG01000001">
    <property type="protein sequence ID" value="TDE47004.1"/>
    <property type="molecule type" value="Genomic_DNA"/>
</dbReference>
<protein>
    <recommendedName>
        <fullName evidence="8">DNA-3-methyladenine glycosylase I</fullName>
        <ecNumber evidence="8">3.2.2.20</ecNumber>
    </recommendedName>
</protein>
<feature type="binding site" evidence="9">
    <location>
        <position position="7"/>
    </location>
    <ligand>
        <name>Zn(2+)</name>
        <dbReference type="ChEBI" id="CHEBI:29105"/>
    </ligand>
</feature>
<evidence type="ECO:0000256" key="4">
    <source>
        <dbReference type="ARBA" id="ARBA00022833"/>
    </source>
</evidence>
<dbReference type="PANTHER" id="PTHR30037">
    <property type="entry name" value="DNA-3-METHYLADENINE GLYCOSYLASE 1"/>
    <property type="match status" value="1"/>
</dbReference>
<comment type="caution">
    <text evidence="10">The sequence shown here is derived from an EMBL/GenBank/DDBJ whole genome shotgun (WGS) entry which is preliminary data.</text>
</comment>
<dbReference type="FunFam" id="1.10.340.30:FF:000009">
    <property type="entry name" value="DNA-3-methyladenine glycosylase I"/>
    <property type="match status" value="1"/>
</dbReference>
<dbReference type="SUPFAM" id="SSF48150">
    <property type="entry name" value="DNA-glycosylase"/>
    <property type="match status" value="1"/>
</dbReference>
<evidence type="ECO:0000256" key="6">
    <source>
        <dbReference type="ARBA" id="ARBA00052558"/>
    </source>
</evidence>